<feature type="region of interest" description="Disordered" evidence="1">
    <location>
        <begin position="97"/>
        <end position="119"/>
    </location>
</feature>
<name>A0ABR2I5X6_9EUKA</name>
<reference evidence="2 3" key="1">
    <citation type="submission" date="2024-04" db="EMBL/GenBank/DDBJ databases">
        <title>Tritrichomonas musculus Genome.</title>
        <authorList>
            <person name="Alves-Ferreira E."/>
            <person name="Grigg M."/>
            <person name="Lorenzi H."/>
            <person name="Galac M."/>
        </authorList>
    </citation>
    <scope>NUCLEOTIDE SEQUENCE [LARGE SCALE GENOMIC DNA]</scope>
    <source>
        <strain evidence="2 3">EAF2021</strain>
    </source>
</reference>
<evidence type="ECO:0000313" key="2">
    <source>
        <dbReference type="EMBL" id="KAK8857641.1"/>
    </source>
</evidence>
<proteinExistence type="predicted"/>
<keyword evidence="3" id="KW-1185">Reference proteome</keyword>
<protein>
    <submittedName>
        <fullName evidence="2">Uncharacterized protein</fullName>
    </submittedName>
</protein>
<gene>
    <name evidence="2" type="ORF">M9Y10_016047</name>
</gene>
<organism evidence="2 3">
    <name type="scientific">Tritrichomonas musculus</name>
    <dbReference type="NCBI Taxonomy" id="1915356"/>
    <lineage>
        <taxon>Eukaryota</taxon>
        <taxon>Metamonada</taxon>
        <taxon>Parabasalia</taxon>
        <taxon>Tritrichomonadida</taxon>
        <taxon>Tritrichomonadidae</taxon>
        <taxon>Tritrichomonas</taxon>
    </lineage>
</organism>
<sequence>MEFKEISNLTYCNCSEDNPGNNTCTNKWNRIIILDKNKNPIKDRTYLLDQKERLVTKIKRQRRRDLGKVTGKKKVPKNWKQIIENLDDPAFQSLNITNNPMLSPCESQSSTSANSDQETQQFDPLSYDKLISIDWLLNQPAELSSVF</sequence>
<accession>A0ABR2I5X6</accession>
<comment type="caution">
    <text evidence="2">The sequence shown here is derived from an EMBL/GenBank/DDBJ whole genome shotgun (WGS) entry which is preliminary data.</text>
</comment>
<dbReference type="Proteomes" id="UP001470230">
    <property type="component" value="Unassembled WGS sequence"/>
</dbReference>
<dbReference type="EMBL" id="JAPFFF010000020">
    <property type="protein sequence ID" value="KAK8857641.1"/>
    <property type="molecule type" value="Genomic_DNA"/>
</dbReference>
<evidence type="ECO:0000256" key="1">
    <source>
        <dbReference type="SAM" id="MobiDB-lite"/>
    </source>
</evidence>
<evidence type="ECO:0000313" key="3">
    <source>
        <dbReference type="Proteomes" id="UP001470230"/>
    </source>
</evidence>